<evidence type="ECO:0000259" key="10">
    <source>
        <dbReference type="Pfam" id="PF02911"/>
    </source>
</evidence>
<dbReference type="KEGG" id="ccel:CCDG5_1293"/>
<evidence type="ECO:0000256" key="5">
    <source>
        <dbReference type="ARBA" id="ARBA00022679"/>
    </source>
</evidence>
<dbReference type="FunFam" id="3.40.50.12230:FF:000001">
    <property type="entry name" value="Methionyl-tRNA formyltransferase"/>
    <property type="match status" value="1"/>
</dbReference>
<dbReference type="CDD" id="cd08704">
    <property type="entry name" value="Met_tRNA_FMT_C"/>
    <property type="match status" value="1"/>
</dbReference>
<dbReference type="PROSITE" id="PS00373">
    <property type="entry name" value="GART"/>
    <property type="match status" value="1"/>
</dbReference>
<evidence type="ECO:0000256" key="4">
    <source>
        <dbReference type="ARBA" id="ARBA00016014"/>
    </source>
</evidence>
<dbReference type="PANTHER" id="PTHR11138">
    <property type="entry name" value="METHIONYL-TRNA FORMYLTRANSFERASE"/>
    <property type="match status" value="1"/>
</dbReference>
<dbReference type="GO" id="GO:0004479">
    <property type="term" value="F:methionyl-tRNA formyltransferase activity"/>
    <property type="evidence" value="ECO:0007669"/>
    <property type="project" value="UniProtKB-UniRule"/>
</dbReference>
<organism evidence="11 12">
    <name type="scientific">[Clostridium] cellulosi</name>
    <dbReference type="NCBI Taxonomy" id="29343"/>
    <lineage>
        <taxon>Bacteria</taxon>
        <taxon>Bacillati</taxon>
        <taxon>Bacillota</taxon>
        <taxon>Clostridia</taxon>
        <taxon>Eubacteriales</taxon>
        <taxon>Oscillospiraceae</taxon>
        <taxon>Oscillospiraceae incertae sedis</taxon>
    </lineage>
</organism>
<dbReference type="SUPFAM" id="SSF50486">
    <property type="entry name" value="FMT C-terminal domain-like"/>
    <property type="match status" value="1"/>
</dbReference>
<evidence type="ECO:0000256" key="6">
    <source>
        <dbReference type="ARBA" id="ARBA00022917"/>
    </source>
</evidence>
<dbReference type="AlphaFoldDB" id="A0A078KPH1"/>
<dbReference type="Pfam" id="PF02911">
    <property type="entry name" value="Formyl_trans_C"/>
    <property type="match status" value="1"/>
</dbReference>
<dbReference type="EC" id="2.1.2.9" evidence="3 8"/>
<feature type="domain" description="Formyl transferase C-terminal" evidence="10">
    <location>
        <begin position="204"/>
        <end position="301"/>
    </location>
</feature>
<reference evidence="12" key="1">
    <citation type="submission" date="2014-07" db="EMBL/GenBank/DDBJ databases">
        <authorList>
            <person name="Wibberg D."/>
        </authorList>
    </citation>
    <scope>NUCLEOTIDE SEQUENCE [LARGE SCALE GENOMIC DNA]</scope>
    <source>
        <strain evidence="12">DG5</strain>
    </source>
</reference>
<dbReference type="EMBL" id="LM995447">
    <property type="protein sequence ID" value="CDZ24407.1"/>
    <property type="molecule type" value="Genomic_DNA"/>
</dbReference>
<dbReference type="InterPro" id="IPR011034">
    <property type="entry name" value="Formyl_transferase-like_C_sf"/>
</dbReference>
<evidence type="ECO:0000256" key="8">
    <source>
        <dbReference type="HAMAP-Rule" id="MF_00182"/>
    </source>
</evidence>
<evidence type="ECO:0000256" key="2">
    <source>
        <dbReference type="ARBA" id="ARBA00010699"/>
    </source>
</evidence>
<dbReference type="InterPro" id="IPR041711">
    <property type="entry name" value="Met-tRNA-FMT_N"/>
</dbReference>
<evidence type="ECO:0000256" key="1">
    <source>
        <dbReference type="ARBA" id="ARBA00002606"/>
    </source>
</evidence>
<keyword evidence="5 8" id="KW-0808">Transferase</keyword>
<dbReference type="HOGENOM" id="CLU_033347_1_1_9"/>
<keyword evidence="12" id="KW-1185">Reference proteome</keyword>
<evidence type="ECO:0000256" key="3">
    <source>
        <dbReference type="ARBA" id="ARBA00012261"/>
    </source>
</evidence>
<evidence type="ECO:0000256" key="7">
    <source>
        <dbReference type="ARBA" id="ARBA00048558"/>
    </source>
</evidence>
<gene>
    <name evidence="8 11" type="primary">fmt</name>
    <name evidence="11" type="ORF">CCDG5_1293</name>
</gene>
<dbReference type="InterPro" id="IPR005794">
    <property type="entry name" value="Fmt"/>
</dbReference>
<comment type="catalytic activity">
    <reaction evidence="7 8">
        <text>L-methionyl-tRNA(fMet) + (6R)-10-formyltetrahydrofolate = N-formyl-L-methionyl-tRNA(fMet) + (6S)-5,6,7,8-tetrahydrofolate + H(+)</text>
        <dbReference type="Rhea" id="RHEA:24380"/>
        <dbReference type="Rhea" id="RHEA-COMP:9952"/>
        <dbReference type="Rhea" id="RHEA-COMP:9953"/>
        <dbReference type="ChEBI" id="CHEBI:15378"/>
        <dbReference type="ChEBI" id="CHEBI:57453"/>
        <dbReference type="ChEBI" id="CHEBI:78530"/>
        <dbReference type="ChEBI" id="CHEBI:78844"/>
        <dbReference type="ChEBI" id="CHEBI:195366"/>
        <dbReference type="EC" id="2.1.2.9"/>
    </reaction>
</comment>
<dbReference type="STRING" id="29343.CCDG5_1293"/>
<name>A0A078KPH1_9FIRM</name>
<dbReference type="InterPro" id="IPR002376">
    <property type="entry name" value="Formyl_transf_N"/>
</dbReference>
<dbReference type="InterPro" id="IPR036477">
    <property type="entry name" value="Formyl_transf_N_sf"/>
</dbReference>
<keyword evidence="6 8" id="KW-0648">Protein biosynthesis</keyword>
<comment type="similarity">
    <text evidence="2 8">Belongs to the Fmt family.</text>
</comment>
<dbReference type="Gene3D" id="3.10.25.10">
    <property type="entry name" value="Formyl transferase, C-terminal domain"/>
    <property type="match status" value="1"/>
</dbReference>
<dbReference type="PANTHER" id="PTHR11138:SF5">
    <property type="entry name" value="METHIONYL-TRNA FORMYLTRANSFERASE, MITOCHONDRIAL"/>
    <property type="match status" value="1"/>
</dbReference>
<dbReference type="InterPro" id="IPR005793">
    <property type="entry name" value="Formyl_trans_C"/>
</dbReference>
<dbReference type="InterPro" id="IPR001555">
    <property type="entry name" value="GART_AS"/>
</dbReference>
<dbReference type="SUPFAM" id="SSF53328">
    <property type="entry name" value="Formyltransferase"/>
    <property type="match status" value="1"/>
</dbReference>
<dbReference type="PATRIC" id="fig|29343.3.peg.1362"/>
<accession>A0A078KPH1</accession>
<dbReference type="HAMAP" id="MF_00182">
    <property type="entry name" value="Formyl_trans"/>
    <property type="match status" value="1"/>
</dbReference>
<dbReference type="Pfam" id="PF00551">
    <property type="entry name" value="Formyl_trans_N"/>
    <property type="match status" value="1"/>
</dbReference>
<sequence>MRIIFMGTPEFAVASLDRIVKDGHEVAAVFTQPDRPKGRGYHLTPPPVKVMAQNYGIPVYQPTTLKDEETIQIIKDINPDCIVVVAYGRILPESVLNIPRLGCINVHASLLPKLRGAAPIQWSIINGETETGITTMFMAKGLDTGDMILKAKCDIGPDETFGELHDKLMVMGAETLSKTLTLLEQGKAPREKQDDSLATYAPMIDKNSTLIDWNKSAQEIHNLVRGLNPSPSAYTLFNGLKFKIISSKLHNTESDKTPGSVVSVSEEGFVIACGDGKTLLVKEVQAQGGKKMTAAAYANGHGVNDTTIFGQ</sequence>
<dbReference type="NCBIfam" id="TIGR00460">
    <property type="entry name" value="fmt"/>
    <property type="match status" value="1"/>
</dbReference>
<evidence type="ECO:0000313" key="11">
    <source>
        <dbReference type="EMBL" id="CDZ24407.1"/>
    </source>
</evidence>
<dbReference type="CDD" id="cd08646">
    <property type="entry name" value="FMT_core_Met-tRNA-FMT_N"/>
    <property type="match status" value="1"/>
</dbReference>
<dbReference type="OrthoDB" id="9802815at2"/>
<dbReference type="GO" id="GO:0005829">
    <property type="term" value="C:cytosol"/>
    <property type="evidence" value="ECO:0007669"/>
    <property type="project" value="TreeGrafter"/>
</dbReference>
<evidence type="ECO:0000313" key="12">
    <source>
        <dbReference type="Proteomes" id="UP000032431"/>
    </source>
</evidence>
<feature type="binding site" evidence="8">
    <location>
        <begin position="109"/>
        <end position="112"/>
    </location>
    <ligand>
        <name>(6S)-5,6,7,8-tetrahydrofolate</name>
        <dbReference type="ChEBI" id="CHEBI:57453"/>
    </ligand>
</feature>
<proteinExistence type="inferred from homology"/>
<protein>
    <recommendedName>
        <fullName evidence="4 8">Methionyl-tRNA formyltransferase</fullName>
        <ecNumber evidence="3 8">2.1.2.9</ecNumber>
    </recommendedName>
</protein>
<evidence type="ECO:0000259" key="9">
    <source>
        <dbReference type="Pfam" id="PF00551"/>
    </source>
</evidence>
<dbReference type="Gene3D" id="3.40.50.170">
    <property type="entry name" value="Formyl transferase, N-terminal domain"/>
    <property type="match status" value="1"/>
</dbReference>
<dbReference type="InterPro" id="IPR044135">
    <property type="entry name" value="Met-tRNA-FMT_C"/>
</dbReference>
<dbReference type="Proteomes" id="UP000032431">
    <property type="component" value="Chromosome I"/>
</dbReference>
<comment type="function">
    <text evidence="1 8">Attaches a formyl group to the free amino group of methionyl-tRNA(fMet). The formyl group appears to play a dual role in the initiator identity of N-formylmethionyl-tRNA by promoting its recognition by IF2 and preventing the misappropriation of this tRNA by the elongation apparatus.</text>
</comment>
<feature type="domain" description="Formyl transferase N-terminal" evidence="9">
    <location>
        <begin position="1"/>
        <end position="178"/>
    </location>
</feature>
<dbReference type="InterPro" id="IPR037022">
    <property type="entry name" value="Formyl_trans_C_sf"/>
</dbReference>